<dbReference type="EMBL" id="BAAAVV010000001">
    <property type="protein sequence ID" value="GAA3155525.1"/>
    <property type="molecule type" value="Genomic_DNA"/>
</dbReference>
<gene>
    <name evidence="1" type="ORF">GCM10010531_03480</name>
</gene>
<sequence>MTIEMPADEVYALAAVLRAEAETAQEAAARLPRDAAGAGPDLEGALEEFLDCHRVGAGALAGELRRLGGTVAAVADSWLGLDEVLLAARGRAPR</sequence>
<reference evidence="2" key="1">
    <citation type="journal article" date="2019" name="Int. J. Syst. Evol. Microbiol.">
        <title>The Global Catalogue of Microorganisms (GCM) 10K type strain sequencing project: providing services to taxonomists for standard genome sequencing and annotation.</title>
        <authorList>
            <consortium name="The Broad Institute Genomics Platform"/>
            <consortium name="The Broad Institute Genome Sequencing Center for Infectious Disease"/>
            <person name="Wu L."/>
            <person name="Ma J."/>
        </authorList>
    </citation>
    <scope>NUCLEOTIDE SEQUENCE [LARGE SCALE GENOMIC DNA]</scope>
    <source>
        <strain evidence="2">JCM 15614</strain>
    </source>
</reference>
<dbReference type="Proteomes" id="UP001499924">
    <property type="component" value="Unassembled WGS sequence"/>
</dbReference>
<evidence type="ECO:0000313" key="1">
    <source>
        <dbReference type="EMBL" id="GAA3155525.1"/>
    </source>
</evidence>
<name>A0ABP6NQ49_9ACTN</name>
<proteinExistence type="predicted"/>
<comment type="caution">
    <text evidence="1">The sequence shown here is derived from an EMBL/GenBank/DDBJ whole genome shotgun (WGS) entry which is preliminary data.</text>
</comment>
<evidence type="ECO:0008006" key="3">
    <source>
        <dbReference type="Google" id="ProtNLM"/>
    </source>
</evidence>
<evidence type="ECO:0000313" key="2">
    <source>
        <dbReference type="Proteomes" id="UP001499924"/>
    </source>
</evidence>
<organism evidence="1 2">
    <name type="scientific">Blastococcus jejuensis</name>
    <dbReference type="NCBI Taxonomy" id="351224"/>
    <lineage>
        <taxon>Bacteria</taxon>
        <taxon>Bacillati</taxon>
        <taxon>Actinomycetota</taxon>
        <taxon>Actinomycetes</taxon>
        <taxon>Geodermatophilales</taxon>
        <taxon>Geodermatophilaceae</taxon>
        <taxon>Blastococcus</taxon>
    </lineage>
</organism>
<keyword evidence="2" id="KW-1185">Reference proteome</keyword>
<accession>A0ABP6NQ49</accession>
<protein>
    <recommendedName>
        <fullName evidence="3">Excreted virulence factor EspC, type VII ESX diderm</fullName>
    </recommendedName>
</protein>
<dbReference type="RefSeq" id="WP_344686762.1">
    <property type="nucleotide sequence ID" value="NZ_BAAAVV010000001.1"/>
</dbReference>